<evidence type="ECO:0000313" key="15">
    <source>
        <dbReference type="Proteomes" id="UP001458880"/>
    </source>
</evidence>
<dbReference type="GO" id="GO:0005739">
    <property type="term" value="C:mitochondrion"/>
    <property type="evidence" value="ECO:0007669"/>
    <property type="project" value="UniProtKB-SubCell"/>
</dbReference>
<gene>
    <name evidence="14" type="ORF">QE152_g36630</name>
</gene>
<evidence type="ECO:0000256" key="3">
    <source>
        <dbReference type="ARBA" id="ARBA00005421"/>
    </source>
</evidence>
<name>A0AAW1ICY8_POPJA</name>
<dbReference type="GO" id="GO:0005840">
    <property type="term" value="C:ribosome"/>
    <property type="evidence" value="ECO:0007669"/>
    <property type="project" value="UniProtKB-KW"/>
</dbReference>
<dbReference type="PANTHER" id="PTHR31761">
    <property type="entry name" value="GROWTH ARREST AND DNA DAMAGE-INDUCIBLE PROTEINS-INTERACTING PROTEIN 1 GADD45GIP1"/>
    <property type="match status" value="1"/>
</dbReference>
<protein>
    <recommendedName>
        <fullName evidence="11">Large ribosomal subunit protein mL64</fullName>
    </recommendedName>
    <alternativeName>
        <fullName evidence="10">39S ribosomal protein L59, mitochondrial</fullName>
    </alternativeName>
    <alternativeName>
        <fullName evidence="12">Growth arrest and DNA damage-inducible proteins-interacting protein 1</fullName>
    </alternativeName>
</protein>
<dbReference type="Proteomes" id="UP001458880">
    <property type="component" value="Unassembled WGS sequence"/>
</dbReference>
<dbReference type="Pfam" id="PF10147">
    <property type="entry name" value="CR6_interact"/>
    <property type="match status" value="1"/>
</dbReference>
<evidence type="ECO:0000256" key="12">
    <source>
        <dbReference type="ARBA" id="ARBA00035485"/>
    </source>
</evidence>
<evidence type="ECO:0000256" key="13">
    <source>
        <dbReference type="ARBA" id="ARBA00060144"/>
    </source>
</evidence>
<keyword evidence="4" id="KW-0689">Ribosomal protein</keyword>
<evidence type="ECO:0000256" key="9">
    <source>
        <dbReference type="ARBA" id="ARBA00023306"/>
    </source>
</evidence>
<keyword evidence="15" id="KW-1185">Reference proteome</keyword>
<evidence type="ECO:0000256" key="5">
    <source>
        <dbReference type="ARBA" id="ARBA00023054"/>
    </source>
</evidence>
<comment type="function">
    <text evidence="13">Acts as a negative regulator of G1 to S cell cycle phase progression by inhibiting cyclin-dependent kinases. Inhibitory effects are additive with GADD45 proteins but also occur in the absence of GADD45 proteins. Acts as a repressor of the orphan nuclear receptor NR4A1 by inhibiting AB domain-mediated transcriptional activity. May be involved in the hormone-mediated regulation of NR4A1 transcriptional activity. May play a role in mitochondrial protein synthesis.</text>
</comment>
<accession>A0AAW1ICY8</accession>
<reference evidence="14 15" key="1">
    <citation type="journal article" date="2024" name="BMC Genomics">
        <title>De novo assembly and annotation of Popillia japonica's genome with initial clues to its potential as an invasive pest.</title>
        <authorList>
            <person name="Cucini C."/>
            <person name="Boschi S."/>
            <person name="Funari R."/>
            <person name="Cardaioli E."/>
            <person name="Iannotti N."/>
            <person name="Marturano G."/>
            <person name="Paoli F."/>
            <person name="Bruttini M."/>
            <person name="Carapelli A."/>
            <person name="Frati F."/>
            <person name="Nardi F."/>
        </authorList>
    </citation>
    <scope>NUCLEOTIDE SEQUENCE [LARGE SCALE GENOMIC DNA]</scope>
    <source>
        <strain evidence="14">DMR45628</strain>
    </source>
</reference>
<evidence type="ECO:0000256" key="10">
    <source>
        <dbReference type="ARBA" id="ARBA00030700"/>
    </source>
</evidence>
<sequence>MCGYVECESAKYNTCSIILNRCGSSKALDIEKLEQETGLDVIDQDTTAKEAELQRKRNKSRLNVNHRNILYGIPPYTESKHPFHDTLKYKRKMYGRYGASSGIDVRLCWPTKEELLDILEYEKVAYPSTISEMISIAKESCISIYNFGND</sequence>
<dbReference type="GO" id="GO:1990904">
    <property type="term" value="C:ribonucleoprotein complex"/>
    <property type="evidence" value="ECO:0007669"/>
    <property type="project" value="UniProtKB-KW"/>
</dbReference>
<keyword evidence="9" id="KW-0131">Cell cycle</keyword>
<evidence type="ECO:0000256" key="6">
    <source>
        <dbReference type="ARBA" id="ARBA00023128"/>
    </source>
</evidence>
<evidence type="ECO:0000313" key="14">
    <source>
        <dbReference type="EMBL" id="KAK9687183.1"/>
    </source>
</evidence>
<keyword evidence="6" id="KW-0496">Mitochondrion</keyword>
<dbReference type="PANTHER" id="PTHR31761:SF1">
    <property type="entry name" value="LARGE RIBOSOMAL SUBUNIT PROTEIN ML64"/>
    <property type="match status" value="1"/>
</dbReference>
<evidence type="ECO:0000256" key="8">
    <source>
        <dbReference type="ARBA" id="ARBA00023274"/>
    </source>
</evidence>
<dbReference type="EMBL" id="JASPKY010000657">
    <property type="protein sequence ID" value="KAK9687183.1"/>
    <property type="molecule type" value="Genomic_DNA"/>
</dbReference>
<dbReference type="GO" id="GO:0005634">
    <property type="term" value="C:nucleus"/>
    <property type="evidence" value="ECO:0007669"/>
    <property type="project" value="UniProtKB-SubCell"/>
</dbReference>
<keyword evidence="7" id="KW-0539">Nucleus</keyword>
<proteinExistence type="inferred from homology"/>
<keyword evidence="8" id="KW-0687">Ribonucleoprotein</keyword>
<evidence type="ECO:0000256" key="1">
    <source>
        <dbReference type="ARBA" id="ARBA00004123"/>
    </source>
</evidence>
<evidence type="ECO:0000256" key="4">
    <source>
        <dbReference type="ARBA" id="ARBA00022980"/>
    </source>
</evidence>
<evidence type="ECO:0000256" key="11">
    <source>
        <dbReference type="ARBA" id="ARBA00035184"/>
    </source>
</evidence>
<dbReference type="AlphaFoldDB" id="A0AAW1ICY8"/>
<comment type="subcellular location">
    <subcellularLocation>
        <location evidence="2">Mitochondrion</location>
    </subcellularLocation>
    <subcellularLocation>
        <location evidence="1">Nucleus</location>
    </subcellularLocation>
</comment>
<organism evidence="14 15">
    <name type="scientific">Popillia japonica</name>
    <name type="common">Japanese beetle</name>
    <dbReference type="NCBI Taxonomy" id="7064"/>
    <lineage>
        <taxon>Eukaryota</taxon>
        <taxon>Metazoa</taxon>
        <taxon>Ecdysozoa</taxon>
        <taxon>Arthropoda</taxon>
        <taxon>Hexapoda</taxon>
        <taxon>Insecta</taxon>
        <taxon>Pterygota</taxon>
        <taxon>Neoptera</taxon>
        <taxon>Endopterygota</taxon>
        <taxon>Coleoptera</taxon>
        <taxon>Polyphaga</taxon>
        <taxon>Scarabaeiformia</taxon>
        <taxon>Scarabaeidae</taxon>
        <taxon>Rutelinae</taxon>
        <taxon>Popillia</taxon>
    </lineage>
</organism>
<dbReference type="InterPro" id="IPR043035">
    <property type="entry name" value="Ribosomal_mL64_sf"/>
</dbReference>
<dbReference type="Gene3D" id="6.10.280.120">
    <property type="entry name" value="Growth arrest and DNA-damage-inducible proteins-interacting protein 1"/>
    <property type="match status" value="1"/>
</dbReference>
<evidence type="ECO:0000256" key="2">
    <source>
        <dbReference type="ARBA" id="ARBA00004173"/>
    </source>
</evidence>
<dbReference type="InterPro" id="IPR018472">
    <property type="entry name" value="Ribosomal_mL64"/>
</dbReference>
<evidence type="ECO:0000256" key="7">
    <source>
        <dbReference type="ARBA" id="ARBA00023242"/>
    </source>
</evidence>
<comment type="caution">
    <text evidence="14">The sequence shown here is derived from an EMBL/GenBank/DDBJ whole genome shotgun (WGS) entry which is preliminary data.</text>
</comment>
<keyword evidence="5" id="KW-0175">Coiled coil</keyword>
<comment type="similarity">
    <text evidence="3">Belongs to the mitochondrion-specific ribosomal protein mL64 family.</text>
</comment>